<dbReference type="STRING" id="328396.RU93_GL000852"/>
<gene>
    <name evidence="3" type="ORF">RU93_GL000852</name>
</gene>
<dbReference type="CDD" id="cd01293">
    <property type="entry name" value="Bact_CD"/>
    <property type="match status" value="1"/>
</dbReference>
<dbReference type="Gene3D" id="3.20.20.140">
    <property type="entry name" value="Metal-dependent hydrolases"/>
    <property type="match status" value="1"/>
</dbReference>
<keyword evidence="1" id="KW-0175">Coiled coil</keyword>
<comment type="caution">
    <text evidence="3">The sequence shown here is derived from an EMBL/GenBank/DDBJ whole genome shotgun (WGS) entry which is preliminary data.</text>
</comment>
<dbReference type="InterPro" id="IPR032466">
    <property type="entry name" value="Metal_Hydrolase"/>
</dbReference>
<dbReference type="InterPro" id="IPR052349">
    <property type="entry name" value="Metallo-hydrolase_Enzymes"/>
</dbReference>
<sequence>MLPEVSAIDMAGKLALPAFKERHNHLDKTYLSLGWKACRPVSKLSERLALEAAELEVLAESVEQRASAMIERHLSYGVNHIRTHVNIDPFIGLRNLEGVKKALKKYEPYLTYEIVAFPQHGLLEHAEVPDLLRQALASGATILGALDPAGVDQAVEESLALTMALAQEFDVDVDMHLHDRGEVGFYTMDRWLEMVEACGYTGRTAFSHAFGLAHLSPAMQTNFAQKLRAQQVEIMTTIPISIHNQLIPIDTLRQQGVRVSVGCDGFYDSWNPNFSGDILEKVQQFCEYTGKSSERALRESLGLITQGITPLDANGQQVWPVVGDEASFVFVEASCSAEVVARVPQNRQLMHQGKLYQASSNLHVPSK</sequence>
<evidence type="ECO:0000313" key="4">
    <source>
        <dbReference type="Proteomes" id="UP000182149"/>
    </source>
</evidence>
<feature type="coiled-coil region" evidence="1">
    <location>
        <begin position="45"/>
        <end position="72"/>
    </location>
</feature>
<name>A0A1L8QPL1_9ENTE</name>
<dbReference type="EMBL" id="JXKD01000017">
    <property type="protein sequence ID" value="OJG09366.1"/>
    <property type="molecule type" value="Genomic_DNA"/>
</dbReference>
<keyword evidence="4" id="KW-1185">Reference proteome</keyword>
<accession>A0A1L8QPL1</accession>
<feature type="domain" description="Amidohydrolase 3" evidence="2">
    <location>
        <begin position="131"/>
        <end position="337"/>
    </location>
</feature>
<evidence type="ECO:0000259" key="2">
    <source>
        <dbReference type="Pfam" id="PF07969"/>
    </source>
</evidence>
<dbReference type="InterPro" id="IPR011059">
    <property type="entry name" value="Metal-dep_hydrolase_composite"/>
</dbReference>
<dbReference type="InterPro" id="IPR013108">
    <property type="entry name" value="Amidohydro_3"/>
</dbReference>
<dbReference type="SUPFAM" id="SSF51556">
    <property type="entry name" value="Metallo-dependent hydrolases"/>
    <property type="match status" value="1"/>
</dbReference>
<dbReference type="AlphaFoldDB" id="A0A1L8QPL1"/>
<reference evidence="3 4" key="1">
    <citation type="submission" date="2014-12" db="EMBL/GenBank/DDBJ databases">
        <title>Draft genome sequences of 29 type strains of Enterococci.</title>
        <authorList>
            <person name="Zhong Z."/>
            <person name="Sun Z."/>
            <person name="Liu W."/>
            <person name="Zhang W."/>
            <person name="Zhang H."/>
        </authorList>
    </citation>
    <scope>NUCLEOTIDE SEQUENCE [LARGE SCALE GENOMIC DNA]</scope>
    <source>
        <strain evidence="3 4">DSM 17690</strain>
    </source>
</reference>
<evidence type="ECO:0000313" key="3">
    <source>
        <dbReference type="EMBL" id="OJG09366.1"/>
    </source>
</evidence>
<dbReference type="Pfam" id="PF07969">
    <property type="entry name" value="Amidohydro_3"/>
    <property type="match status" value="1"/>
</dbReference>
<dbReference type="PANTHER" id="PTHR32027:SF9">
    <property type="entry name" value="BLL3847 PROTEIN"/>
    <property type="match status" value="1"/>
</dbReference>
<organism evidence="3 4">
    <name type="scientific">Enterococcus aquimarinus</name>
    <dbReference type="NCBI Taxonomy" id="328396"/>
    <lineage>
        <taxon>Bacteria</taxon>
        <taxon>Bacillati</taxon>
        <taxon>Bacillota</taxon>
        <taxon>Bacilli</taxon>
        <taxon>Lactobacillales</taxon>
        <taxon>Enterococcaceae</taxon>
        <taxon>Enterococcus</taxon>
    </lineage>
</organism>
<proteinExistence type="predicted"/>
<dbReference type="Proteomes" id="UP000182149">
    <property type="component" value="Unassembled WGS sequence"/>
</dbReference>
<evidence type="ECO:0000256" key="1">
    <source>
        <dbReference type="SAM" id="Coils"/>
    </source>
</evidence>
<protein>
    <recommendedName>
        <fullName evidence="2">Amidohydrolase 3 domain-containing protein</fullName>
    </recommendedName>
</protein>
<dbReference type="PANTHER" id="PTHR32027">
    <property type="entry name" value="CYTOSINE DEAMINASE"/>
    <property type="match status" value="1"/>
</dbReference>
<dbReference type="GO" id="GO:0016814">
    <property type="term" value="F:hydrolase activity, acting on carbon-nitrogen (but not peptide) bonds, in cyclic amidines"/>
    <property type="evidence" value="ECO:0007669"/>
    <property type="project" value="TreeGrafter"/>
</dbReference>
<dbReference type="Gene3D" id="2.30.40.10">
    <property type="entry name" value="Urease, subunit C, domain 1"/>
    <property type="match status" value="1"/>
</dbReference>